<dbReference type="KEGG" id="bspl:114867141"/>
<dbReference type="OrthoDB" id="425923at2759"/>
<evidence type="ECO:0000259" key="6">
    <source>
        <dbReference type="PROSITE" id="PS51720"/>
    </source>
</evidence>
<dbReference type="AlphaFoldDB" id="A0A6P7P5Q7"/>
<feature type="transmembrane region" description="Helical" evidence="5">
    <location>
        <begin position="658"/>
        <end position="679"/>
    </location>
</feature>
<dbReference type="CDD" id="cd01852">
    <property type="entry name" value="AIG1"/>
    <property type="match status" value="1"/>
</dbReference>
<keyword evidence="4" id="KW-0175">Coiled coil</keyword>
<gene>
    <name evidence="8" type="primary">LOC114867141</name>
</gene>
<evidence type="ECO:0000313" key="7">
    <source>
        <dbReference type="Proteomes" id="UP000515150"/>
    </source>
</evidence>
<keyword evidence="5" id="KW-1133">Transmembrane helix</keyword>
<feature type="domain" description="AIG1-type G" evidence="6">
    <location>
        <begin position="28"/>
        <end position="237"/>
    </location>
</feature>
<sequence length="698" mass="77476">MFTHTLVHTYPSGDHHSMLRTLHVMDASKPMRIVILGKTGSGKSSLANTLFGQRLFAINHTQNSETGQCQAQTKAVRGREVTLIDTPGFFDTDRSEEEMKPEIVRCITECSPGPHAFLLVLKVEKYTEHEKAVVSKICEYFSQEVFKYATVLFTHGDQLPEGQTIQDFVSQNEFMSDLVKKCGGRCHVFDNKYWNKPSEDEYRSNRFQVEQLLKTIDKTVEENQGHCYTNEMLQAVEENIRQEEQRIRETSGNMSEEEIREQAKANVYKELMIIVAGVATGTLLGTFFGVVVMVGMVNILLKSSSESVKLREAIKTTAAATAGGAAGVVGGAAAGGAAGFFGWTLATGPIAFATVGAVRGGIIGYDAAEGAATAGEAAKRTLEAVKSQTQSVLDETNKALERVNIQTPNTRRIVLLGKTGAGKSSLANIIFGENLFTISHTLNPETKECTSKTKTINGKHITLIDTPGFYDPGRSEGDMKAERVRCTTECAPGPHAFLIVLKVEKYTAHEKAVITRMCKHFSEEALTCATVVFTHGDQLSDMMKIEEFVDQSEGLTDLVKRCGGRCHVVDNKYWNNQEDEYRNNKFQVAELLNTIEQVVIKNKGKCYTNKMLQAVEKEIHEEQEHIRRSSVNKTEEEIRQQAKGTVFKRRVNETPWTWLRVVMCLAAVVGLLATGTAFIRSLKALSVLSVPLYEIYFF</sequence>
<dbReference type="GeneID" id="114867141"/>
<feature type="domain" description="AIG1-type G" evidence="6">
    <location>
        <begin position="408"/>
        <end position="616"/>
    </location>
</feature>
<dbReference type="InParanoid" id="A0A6P7P5Q7"/>
<evidence type="ECO:0000256" key="2">
    <source>
        <dbReference type="ARBA" id="ARBA00022741"/>
    </source>
</evidence>
<dbReference type="PROSITE" id="PS51720">
    <property type="entry name" value="G_AIG1"/>
    <property type="match status" value="2"/>
</dbReference>
<evidence type="ECO:0000256" key="4">
    <source>
        <dbReference type="SAM" id="Coils"/>
    </source>
</evidence>
<accession>A0A6P7P5Q7</accession>
<dbReference type="SUPFAM" id="SSF52540">
    <property type="entry name" value="P-loop containing nucleoside triphosphate hydrolases"/>
    <property type="match status" value="2"/>
</dbReference>
<keyword evidence="5" id="KW-0472">Membrane</keyword>
<dbReference type="InterPro" id="IPR006703">
    <property type="entry name" value="G_AIG1"/>
</dbReference>
<dbReference type="PANTHER" id="PTHR10903:SF62">
    <property type="entry name" value="GTPASE IMAP FAMILY MEMBER 4-LIKE-RELATED"/>
    <property type="match status" value="1"/>
</dbReference>
<dbReference type="Pfam" id="PF04548">
    <property type="entry name" value="AIG1"/>
    <property type="match status" value="2"/>
</dbReference>
<dbReference type="InterPro" id="IPR027417">
    <property type="entry name" value="P-loop_NTPase"/>
</dbReference>
<dbReference type="FunFam" id="3.40.50.300:FF:000366">
    <property type="entry name" value="GTPase, IMAP family member 2"/>
    <property type="match status" value="2"/>
</dbReference>
<proteinExistence type="inferred from homology"/>
<comment type="similarity">
    <text evidence="1">Belongs to the TRAFAC class TrmE-Era-EngA-EngB-Septin-like GTPase superfamily. AIG1/Toc34/Toc159-like paraseptin GTPase family. IAN subfamily.</text>
</comment>
<evidence type="ECO:0000256" key="1">
    <source>
        <dbReference type="ARBA" id="ARBA00008535"/>
    </source>
</evidence>
<organism evidence="7 8">
    <name type="scientific">Betta splendens</name>
    <name type="common">Siamese fighting fish</name>
    <dbReference type="NCBI Taxonomy" id="158456"/>
    <lineage>
        <taxon>Eukaryota</taxon>
        <taxon>Metazoa</taxon>
        <taxon>Chordata</taxon>
        <taxon>Craniata</taxon>
        <taxon>Vertebrata</taxon>
        <taxon>Euteleostomi</taxon>
        <taxon>Actinopterygii</taxon>
        <taxon>Neopterygii</taxon>
        <taxon>Teleostei</taxon>
        <taxon>Neoteleostei</taxon>
        <taxon>Acanthomorphata</taxon>
        <taxon>Anabantaria</taxon>
        <taxon>Anabantiformes</taxon>
        <taxon>Anabantoidei</taxon>
        <taxon>Osphronemidae</taxon>
        <taxon>Betta</taxon>
    </lineage>
</organism>
<feature type="transmembrane region" description="Helical" evidence="5">
    <location>
        <begin position="271"/>
        <end position="301"/>
    </location>
</feature>
<keyword evidence="3" id="KW-0342">GTP-binding</keyword>
<dbReference type="PANTHER" id="PTHR10903">
    <property type="entry name" value="GTPASE, IMAP FAMILY MEMBER-RELATED"/>
    <property type="match status" value="1"/>
</dbReference>
<evidence type="ECO:0000256" key="5">
    <source>
        <dbReference type="SAM" id="Phobius"/>
    </source>
</evidence>
<dbReference type="GO" id="GO:0005525">
    <property type="term" value="F:GTP binding"/>
    <property type="evidence" value="ECO:0007669"/>
    <property type="project" value="UniProtKB-KW"/>
</dbReference>
<dbReference type="Proteomes" id="UP000515150">
    <property type="component" value="Chromosome 2"/>
</dbReference>
<dbReference type="InterPro" id="IPR045058">
    <property type="entry name" value="GIMA/IAN/Toc"/>
</dbReference>
<keyword evidence="5" id="KW-0812">Transmembrane</keyword>
<reference evidence="8" key="1">
    <citation type="submission" date="2025-08" db="UniProtKB">
        <authorList>
            <consortium name="RefSeq"/>
        </authorList>
    </citation>
    <scope>IDENTIFICATION</scope>
</reference>
<evidence type="ECO:0000256" key="3">
    <source>
        <dbReference type="ARBA" id="ARBA00023134"/>
    </source>
</evidence>
<feature type="coiled-coil region" evidence="4">
    <location>
        <begin position="233"/>
        <end position="260"/>
    </location>
</feature>
<dbReference type="RefSeq" id="XP_029025385.3">
    <property type="nucleotide sequence ID" value="XM_029169552.3"/>
</dbReference>
<keyword evidence="7" id="KW-1185">Reference proteome</keyword>
<dbReference type="Gene3D" id="3.40.50.300">
    <property type="entry name" value="P-loop containing nucleotide triphosphate hydrolases"/>
    <property type="match status" value="2"/>
</dbReference>
<keyword evidence="2" id="KW-0547">Nucleotide-binding</keyword>
<evidence type="ECO:0000313" key="8">
    <source>
        <dbReference type="RefSeq" id="XP_029025385.3"/>
    </source>
</evidence>
<name>A0A6P7P5Q7_BETSP</name>
<protein>
    <submittedName>
        <fullName evidence="8">Uncharacterized protein LOC114867141</fullName>
    </submittedName>
</protein>